<organism evidence="1">
    <name type="scientific">viral metagenome</name>
    <dbReference type="NCBI Taxonomy" id="1070528"/>
    <lineage>
        <taxon>unclassified sequences</taxon>
        <taxon>metagenomes</taxon>
        <taxon>organismal metagenomes</taxon>
    </lineage>
</organism>
<dbReference type="InterPro" id="IPR036412">
    <property type="entry name" value="HAD-like_sf"/>
</dbReference>
<proteinExistence type="predicted"/>
<sequence>MAHTVYNVKNAIHREKMAAFDFDWTLVKPKGRKIFPSNVDDWQWLYPNISEKIKKYYEDDYMIVIFTNQSKIWKHKQIQIVAESMDIPIFIVVATDKCEYKPNRILLDVLIQDNKINKEASFFVGDALGRKNDFSDSDKVFAENIGIPIYSPESFFTVIN</sequence>
<dbReference type="InterPro" id="IPR013954">
    <property type="entry name" value="PNK3P"/>
</dbReference>
<dbReference type="SUPFAM" id="SSF56784">
    <property type="entry name" value="HAD-like"/>
    <property type="match status" value="1"/>
</dbReference>
<accession>A0A6C0HCI8</accession>
<dbReference type="EMBL" id="MN739930">
    <property type="protein sequence ID" value="QHT78298.1"/>
    <property type="molecule type" value="Genomic_DNA"/>
</dbReference>
<dbReference type="Pfam" id="PF08645">
    <property type="entry name" value="PNK3P"/>
    <property type="match status" value="1"/>
</dbReference>
<dbReference type="NCBIfam" id="TIGR01664">
    <property type="entry name" value="DNA-3'-Pase"/>
    <property type="match status" value="1"/>
</dbReference>
<protein>
    <submittedName>
        <fullName evidence="1">Uncharacterized protein</fullName>
    </submittedName>
</protein>
<dbReference type="InterPro" id="IPR023214">
    <property type="entry name" value="HAD_sf"/>
</dbReference>
<evidence type="ECO:0000313" key="1">
    <source>
        <dbReference type="EMBL" id="QHT78298.1"/>
    </source>
</evidence>
<dbReference type="Gene3D" id="3.40.50.1000">
    <property type="entry name" value="HAD superfamily/HAD-like"/>
    <property type="match status" value="1"/>
</dbReference>
<dbReference type="InterPro" id="IPR006549">
    <property type="entry name" value="HAD-SF_hydro_IIIA"/>
</dbReference>
<dbReference type="GO" id="GO:0006281">
    <property type="term" value="P:DNA repair"/>
    <property type="evidence" value="ECO:0007669"/>
    <property type="project" value="TreeGrafter"/>
</dbReference>
<dbReference type="PANTHER" id="PTHR12083:SF9">
    <property type="entry name" value="BIFUNCTIONAL POLYNUCLEOTIDE PHOSPHATASE_KINASE"/>
    <property type="match status" value="1"/>
</dbReference>
<reference evidence="1" key="1">
    <citation type="journal article" date="2020" name="Nature">
        <title>Giant virus diversity and host interactions through global metagenomics.</title>
        <authorList>
            <person name="Schulz F."/>
            <person name="Roux S."/>
            <person name="Paez-Espino D."/>
            <person name="Jungbluth S."/>
            <person name="Walsh D.A."/>
            <person name="Denef V.J."/>
            <person name="McMahon K.D."/>
            <person name="Konstantinidis K.T."/>
            <person name="Eloe-Fadrosh E.A."/>
            <person name="Kyrpides N.C."/>
            <person name="Woyke T."/>
        </authorList>
    </citation>
    <scope>NUCLEOTIDE SEQUENCE</scope>
    <source>
        <strain evidence="1">GVMAG-M-3300023179-91</strain>
    </source>
</reference>
<dbReference type="AlphaFoldDB" id="A0A6C0HCI8"/>
<dbReference type="GO" id="GO:0003690">
    <property type="term" value="F:double-stranded DNA binding"/>
    <property type="evidence" value="ECO:0007669"/>
    <property type="project" value="TreeGrafter"/>
</dbReference>
<dbReference type="GO" id="GO:0046404">
    <property type="term" value="F:ATP-dependent polydeoxyribonucleotide 5'-hydroxyl-kinase activity"/>
    <property type="evidence" value="ECO:0007669"/>
    <property type="project" value="TreeGrafter"/>
</dbReference>
<name>A0A6C0HCI8_9ZZZZ</name>
<dbReference type="GO" id="GO:0046403">
    <property type="term" value="F:polynucleotide 3'-phosphatase activity"/>
    <property type="evidence" value="ECO:0007669"/>
    <property type="project" value="TreeGrafter"/>
</dbReference>
<dbReference type="NCBIfam" id="TIGR01662">
    <property type="entry name" value="HAD-SF-IIIA"/>
    <property type="match status" value="1"/>
</dbReference>
<dbReference type="PANTHER" id="PTHR12083">
    <property type="entry name" value="BIFUNCTIONAL POLYNUCLEOTIDE PHOSPHATASE/KINASE"/>
    <property type="match status" value="1"/>
</dbReference>
<dbReference type="InterPro" id="IPR006551">
    <property type="entry name" value="Polynucleotide_phosphatase"/>
</dbReference>